<keyword evidence="2" id="KW-1185">Reference proteome</keyword>
<dbReference type="EMBL" id="KV875100">
    <property type="protein sequence ID" value="OIW26582.1"/>
    <property type="molecule type" value="Genomic_DNA"/>
</dbReference>
<dbReference type="AlphaFoldDB" id="A0A1J7IGK1"/>
<evidence type="ECO:0000313" key="2">
    <source>
        <dbReference type="Proteomes" id="UP000182658"/>
    </source>
</evidence>
<sequence length="118" mass="12239">MTAQVPASLSQGHFRAVVLAVALVAGGPHHSGGTQAWFLDVNGVAAVLIGEAAVISHGDSLPTVVLALMVVVECCVAIRNTAWGGDGISEEEGKSRENFQLHDAGIVPWSQKVETGRI</sequence>
<proteinExistence type="predicted"/>
<accession>A0A1J7IGK1</accession>
<dbReference type="Proteomes" id="UP000182658">
    <property type="component" value="Unassembled WGS sequence"/>
</dbReference>
<dbReference type="InParanoid" id="A0A1J7IGK1"/>
<reference evidence="1 2" key="1">
    <citation type="submission" date="2016-10" db="EMBL/GenBank/DDBJ databases">
        <title>Draft genome sequence of Coniochaeta ligniaria NRRL30616, a lignocellulolytic fungus for bioabatement of inhibitors in plant biomass hydrolysates.</title>
        <authorList>
            <consortium name="DOE Joint Genome Institute"/>
            <person name="Jimenez D.J."/>
            <person name="Hector R.E."/>
            <person name="Riley R."/>
            <person name="Sun H."/>
            <person name="Grigoriev I.V."/>
            <person name="Van Elsas J.D."/>
            <person name="Nichols N.N."/>
        </authorList>
    </citation>
    <scope>NUCLEOTIDE SEQUENCE [LARGE SCALE GENOMIC DNA]</scope>
    <source>
        <strain evidence="1 2">NRRL 30616</strain>
    </source>
</reference>
<name>A0A1J7IGK1_9PEZI</name>
<organism evidence="1 2">
    <name type="scientific">Coniochaeta ligniaria NRRL 30616</name>
    <dbReference type="NCBI Taxonomy" id="1408157"/>
    <lineage>
        <taxon>Eukaryota</taxon>
        <taxon>Fungi</taxon>
        <taxon>Dikarya</taxon>
        <taxon>Ascomycota</taxon>
        <taxon>Pezizomycotina</taxon>
        <taxon>Sordariomycetes</taxon>
        <taxon>Sordariomycetidae</taxon>
        <taxon>Coniochaetales</taxon>
        <taxon>Coniochaetaceae</taxon>
        <taxon>Coniochaeta</taxon>
    </lineage>
</organism>
<gene>
    <name evidence="1" type="ORF">CONLIGDRAFT_646738</name>
</gene>
<protein>
    <submittedName>
        <fullName evidence="1">Uncharacterized protein</fullName>
    </submittedName>
</protein>
<evidence type="ECO:0000313" key="1">
    <source>
        <dbReference type="EMBL" id="OIW26582.1"/>
    </source>
</evidence>